<feature type="transmembrane region" description="Helical" evidence="1">
    <location>
        <begin position="40"/>
        <end position="59"/>
    </location>
</feature>
<feature type="transmembrane region" description="Helical" evidence="1">
    <location>
        <begin position="6"/>
        <end position="28"/>
    </location>
</feature>
<reference evidence="2 3" key="1">
    <citation type="submission" date="2019-08" db="EMBL/GenBank/DDBJ databases">
        <authorList>
            <person name="Khan S.A."/>
            <person name="Jeon C.O."/>
            <person name="Jeong S.E."/>
        </authorList>
    </citation>
    <scope>NUCLEOTIDE SEQUENCE [LARGE SCALE GENOMIC DNA]</scope>
    <source>
        <strain evidence="3">IMCC1728</strain>
    </source>
</reference>
<protein>
    <submittedName>
        <fullName evidence="2">Uncharacterized protein</fullName>
    </submittedName>
</protein>
<name>A0A5C6U2F8_9BURK</name>
<dbReference type="AlphaFoldDB" id="A0A5C6U2F8"/>
<keyword evidence="1" id="KW-0812">Transmembrane</keyword>
<keyword evidence="1" id="KW-0472">Membrane</keyword>
<evidence type="ECO:0000313" key="3">
    <source>
        <dbReference type="Proteomes" id="UP000321832"/>
    </source>
</evidence>
<sequence length="79" mass="8561">MFPEITLLTAIVWLVALQFMLYATGWLLNSVMLREERVAVLCWGGFMACIGTGFLLTALRGEPRTGWPSTAAASPSSPA</sequence>
<gene>
    <name evidence="2" type="ORF">FSC37_20120</name>
</gene>
<dbReference type="EMBL" id="VOPW01000001">
    <property type="protein sequence ID" value="TXC67183.1"/>
    <property type="molecule type" value="Genomic_DNA"/>
</dbReference>
<accession>A0A5C6U2F8</accession>
<evidence type="ECO:0000256" key="1">
    <source>
        <dbReference type="SAM" id="Phobius"/>
    </source>
</evidence>
<keyword evidence="1" id="KW-1133">Transmembrane helix</keyword>
<proteinExistence type="predicted"/>
<dbReference type="Proteomes" id="UP000321832">
    <property type="component" value="Unassembled WGS sequence"/>
</dbReference>
<organism evidence="2 3">
    <name type="scientific">Piscinibacter aquaticus</name>
    <dbReference type="NCBI Taxonomy" id="392597"/>
    <lineage>
        <taxon>Bacteria</taxon>
        <taxon>Pseudomonadati</taxon>
        <taxon>Pseudomonadota</taxon>
        <taxon>Betaproteobacteria</taxon>
        <taxon>Burkholderiales</taxon>
        <taxon>Sphaerotilaceae</taxon>
        <taxon>Piscinibacter</taxon>
    </lineage>
</organism>
<evidence type="ECO:0000313" key="2">
    <source>
        <dbReference type="EMBL" id="TXC67183.1"/>
    </source>
</evidence>
<comment type="caution">
    <text evidence="2">The sequence shown here is derived from an EMBL/GenBank/DDBJ whole genome shotgun (WGS) entry which is preliminary data.</text>
</comment>
<keyword evidence="3" id="KW-1185">Reference proteome</keyword>